<dbReference type="Pfam" id="PF02362">
    <property type="entry name" value="B3"/>
    <property type="match status" value="2"/>
</dbReference>
<sequence length="321" mass="36251">MGRKPKHKPSFFKIMISTDKLRIPPAFVKHFNVTLPKKLILKTSSSAARWIVKLEKVNEYLFFGKGWDGFLNDNSIEIGDLLVFRLIDDAKLYVRIYEKTACEKETIIGRRSIGKCATANEKTVTGSDNSESHEVQSQGFEQQGHGVDEVSVDSKCQSAEPRDTGSGCSNKKGWSGKQSSKGCLSSVMIKRRPVTFKEKRLFEAELQSKSDYPLFIVTMAKTSLQSGFMFLPTSFARTYLPTKKRCDARIVDSKKQRTWFVKYSINSSRAYFHNGWSTVVSQAGLKPNDICSFELIDEENIKLKLSVLKLSNENAVQNNAK</sequence>
<dbReference type="AlphaFoldDB" id="A0A835I2L1"/>
<feature type="region of interest" description="Disordered" evidence="6">
    <location>
        <begin position="123"/>
        <end position="180"/>
    </location>
</feature>
<evidence type="ECO:0000256" key="2">
    <source>
        <dbReference type="ARBA" id="ARBA00023015"/>
    </source>
</evidence>
<comment type="subcellular location">
    <subcellularLocation>
        <location evidence="1">Nucleus</location>
    </subcellularLocation>
</comment>
<keyword evidence="5" id="KW-0539">Nucleus</keyword>
<proteinExistence type="predicted"/>
<feature type="domain" description="TF-B3" evidence="7">
    <location>
        <begin position="214"/>
        <end position="311"/>
    </location>
</feature>
<evidence type="ECO:0000259" key="7">
    <source>
        <dbReference type="PROSITE" id="PS50863"/>
    </source>
</evidence>
<dbReference type="GO" id="GO:0005634">
    <property type="term" value="C:nucleus"/>
    <property type="evidence" value="ECO:0007669"/>
    <property type="project" value="UniProtKB-SubCell"/>
</dbReference>
<keyword evidence="3" id="KW-0238">DNA-binding</keyword>
<name>A0A835I2L1_9MAGN</name>
<keyword evidence="9" id="KW-1185">Reference proteome</keyword>
<dbReference type="PANTHER" id="PTHR31920">
    <property type="entry name" value="B3 DOMAIN-CONTAINING"/>
    <property type="match status" value="1"/>
</dbReference>
<dbReference type="Gene3D" id="2.40.330.10">
    <property type="entry name" value="DNA-binding pseudobarrel domain"/>
    <property type="match status" value="2"/>
</dbReference>
<dbReference type="PROSITE" id="PS50863">
    <property type="entry name" value="B3"/>
    <property type="match status" value="2"/>
</dbReference>
<evidence type="ECO:0000313" key="8">
    <source>
        <dbReference type="EMBL" id="KAF9608853.1"/>
    </source>
</evidence>
<dbReference type="PANTHER" id="PTHR31920:SF132">
    <property type="entry name" value="TF-B3 DOMAIN-CONTAINING PROTEIN"/>
    <property type="match status" value="1"/>
</dbReference>
<organism evidence="8 9">
    <name type="scientific">Coptis chinensis</name>
    <dbReference type="NCBI Taxonomy" id="261450"/>
    <lineage>
        <taxon>Eukaryota</taxon>
        <taxon>Viridiplantae</taxon>
        <taxon>Streptophyta</taxon>
        <taxon>Embryophyta</taxon>
        <taxon>Tracheophyta</taxon>
        <taxon>Spermatophyta</taxon>
        <taxon>Magnoliopsida</taxon>
        <taxon>Ranunculales</taxon>
        <taxon>Ranunculaceae</taxon>
        <taxon>Coptidoideae</taxon>
        <taxon>Coptis</taxon>
    </lineage>
</organism>
<evidence type="ECO:0000256" key="1">
    <source>
        <dbReference type="ARBA" id="ARBA00004123"/>
    </source>
</evidence>
<evidence type="ECO:0000256" key="3">
    <source>
        <dbReference type="ARBA" id="ARBA00023125"/>
    </source>
</evidence>
<dbReference type="InterPro" id="IPR003340">
    <property type="entry name" value="B3_DNA-bd"/>
</dbReference>
<comment type="caution">
    <text evidence="8">The sequence shown here is derived from an EMBL/GenBank/DDBJ whole genome shotgun (WGS) entry which is preliminary data.</text>
</comment>
<dbReference type="SUPFAM" id="SSF101936">
    <property type="entry name" value="DNA-binding pseudobarrel domain"/>
    <property type="match status" value="2"/>
</dbReference>
<dbReference type="InterPro" id="IPR015300">
    <property type="entry name" value="DNA-bd_pseudobarrel_sf"/>
</dbReference>
<feature type="domain" description="TF-B3" evidence="7">
    <location>
        <begin position="6"/>
        <end position="100"/>
    </location>
</feature>
<reference evidence="8 9" key="1">
    <citation type="submission" date="2020-10" db="EMBL/GenBank/DDBJ databases">
        <title>The Coptis chinensis genome and diversification of protoberbering-type alkaloids.</title>
        <authorList>
            <person name="Wang B."/>
            <person name="Shu S."/>
            <person name="Song C."/>
            <person name="Liu Y."/>
        </authorList>
    </citation>
    <scope>NUCLEOTIDE SEQUENCE [LARGE SCALE GENOMIC DNA]</scope>
    <source>
        <strain evidence="8">HL-2020</strain>
        <tissue evidence="8">Leaf</tissue>
    </source>
</reference>
<protein>
    <recommendedName>
        <fullName evidence="7">TF-B3 domain-containing protein</fullName>
    </recommendedName>
</protein>
<dbReference type="SMART" id="SM01019">
    <property type="entry name" value="B3"/>
    <property type="match status" value="2"/>
</dbReference>
<dbReference type="InterPro" id="IPR050655">
    <property type="entry name" value="Plant_B3_domain"/>
</dbReference>
<evidence type="ECO:0000256" key="6">
    <source>
        <dbReference type="SAM" id="MobiDB-lite"/>
    </source>
</evidence>
<accession>A0A835I2L1</accession>
<dbReference type="GO" id="GO:0003677">
    <property type="term" value="F:DNA binding"/>
    <property type="evidence" value="ECO:0007669"/>
    <property type="project" value="UniProtKB-KW"/>
</dbReference>
<evidence type="ECO:0000256" key="5">
    <source>
        <dbReference type="ARBA" id="ARBA00023242"/>
    </source>
</evidence>
<feature type="compositionally biased region" description="Polar residues" evidence="6">
    <location>
        <begin position="123"/>
        <end position="141"/>
    </location>
</feature>
<evidence type="ECO:0000313" key="9">
    <source>
        <dbReference type="Proteomes" id="UP000631114"/>
    </source>
</evidence>
<dbReference type="Proteomes" id="UP000631114">
    <property type="component" value="Unassembled WGS sequence"/>
</dbReference>
<gene>
    <name evidence="8" type="ORF">IFM89_011891</name>
</gene>
<keyword evidence="4" id="KW-0804">Transcription</keyword>
<evidence type="ECO:0000256" key="4">
    <source>
        <dbReference type="ARBA" id="ARBA00023163"/>
    </source>
</evidence>
<feature type="compositionally biased region" description="Low complexity" evidence="6">
    <location>
        <begin position="169"/>
        <end position="180"/>
    </location>
</feature>
<dbReference type="OrthoDB" id="1666376at2759"/>
<dbReference type="EMBL" id="JADFTS010000004">
    <property type="protein sequence ID" value="KAF9608853.1"/>
    <property type="molecule type" value="Genomic_DNA"/>
</dbReference>
<dbReference type="CDD" id="cd10017">
    <property type="entry name" value="B3_DNA"/>
    <property type="match status" value="2"/>
</dbReference>
<keyword evidence="2" id="KW-0805">Transcription regulation</keyword>